<feature type="compositionally biased region" description="Low complexity" evidence="2">
    <location>
        <begin position="97"/>
        <end position="115"/>
    </location>
</feature>
<proteinExistence type="predicted"/>
<protein>
    <submittedName>
        <fullName evidence="3">Uncharacterized protein</fullName>
    </submittedName>
</protein>
<dbReference type="AlphaFoldDB" id="A0A428NU05"/>
<evidence type="ECO:0000313" key="3">
    <source>
        <dbReference type="EMBL" id="RSL44232.1"/>
    </source>
</evidence>
<evidence type="ECO:0000313" key="4">
    <source>
        <dbReference type="Proteomes" id="UP000287972"/>
    </source>
</evidence>
<comment type="caution">
    <text evidence="3">The sequence shown here is derived from an EMBL/GenBank/DDBJ whole genome shotgun (WGS) entry which is preliminary data.</text>
</comment>
<gene>
    <name evidence="3" type="ORF">CEP51_016255</name>
</gene>
<name>A0A428NU05_9HYPO</name>
<sequence>MDHNRLDAEEHPADPSPNPTPHPAVDVTQTKPWASISNDFPVDIGTAVTHSNLESLAGLIQATSRMIIEQAKDIKKLQAENRIIKADLRSVLRALGEETASEASRRSSMNSRRASLGSRTSSVGGATGDDEEITEDPAEAALAKFIDGLESIDDYFESFISTSGKHPLMKHTKNIQAFSVAFKEAANTQLAGFVGEERANEMLGYLSLFEETQLEEAYMAMSRRYTTNKKKGKRKAKKATTLNEGFATDVSGRGGDGSQSTDINSPMKTRTARAPKTPHRPRARRAITIEPEDIEDE</sequence>
<feature type="region of interest" description="Disordered" evidence="2">
    <location>
        <begin position="97"/>
        <end position="134"/>
    </location>
</feature>
<feature type="region of interest" description="Disordered" evidence="2">
    <location>
        <begin position="1"/>
        <end position="27"/>
    </location>
</feature>
<keyword evidence="4" id="KW-1185">Reference proteome</keyword>
<evidence type="ECO:0000256" key="1">
    <source>
        <dbReference type="SAM" id="Coils"/>
    </source>
</evidence>
<keyword evidence="1" id="KW-0175">Coiled coil</keyword>
<feature type="compositionally biased region" description="Polar residues" evidence="2">
    <location>
        <begin position="258"/>
        <end position="268"/>
    </location>
</feature>
<accession>A0A428NU05</accession>
<feature type="compositionally biased region" description="Basic and acidic residues" evidence="2">
    <location>
        <begin position="1"/>
        <end position="13"/>
    </location>
</feature>
<evidence type="ECO:0000256" key="2">
    <source>
        <dbReference type="SAM" id="MobiDB-lite"/>
    </source>
</evidence>
<feature type="compositionally biased region" description="Basic residues" evidence="2">
    <location>
        <begin position="270"/>
        <end position="285"/>
    </location>
</feature>
<feature type="region of interest" description="Disordered" evidence="2">
    <location>
        <begin position="229"/>
        <end position="297"/>
    </location>
</feature>
<feature type="compositionally biased region" description="Basic residues" evidence="2">
    <location>
        <begin position="229"/>
        <end position="238"/>
    </location>
</feature>
<reference evidence="3 4" key="1">
    <citation type="submission" date="2017-06" db="EMBL/GenBank/DDBJ databases">
        <title>Comparative genomic analysis of Ambrosia Fusariam Clade fungi.</title>
        <authorList>
            <person name="Stajich J.E."/>
            <person name="Carrillo J."/>
            <person name="Kijimoto T."/>
            <person name="Eskalen A."/>
            <person name="O'Donnell K."/>
            <person name="Kasson M."/>
        </authorList>
    </citation>
    <scope>NUCLEOTIDE SEQUENCE [LARGE SCALE GENOMIC DNA]</scope>
    <source>
        <strain evidence="3 4">NRRL62606</strain>
    </source>
</reference>
<dbReference type="Proteomes" id="UP000287972">
    <property type="component" value="Unassembled WGS sequence"/>
</dbReference>
<feature type="coiled-coil region" evidence="1">
    <location>
        <begin position="60"/>
        <end position="94"/>
    </location>
</feature>
<organism evidence="3 4">
    <name type="scientific">Fusarium floridanum</name>
    <dbReference type="NCBI Taxonomy" id="1325733"/>
    <lineage>
        <taxon>Eukaryota</taxon>
        <taxon>Fungi</taxon>
        <taxon>Dikarya</taxon>
        <taxon>Ascomycota</taxon>
        <taxon>Pezizomycotina</taxon>
        <taxon>Sordariomycetes</taxon>
        <taxon>Hypocreomycetidae</taxon>
        <taxon>Hypocreales</taxon>
        <taxon>Nectriaceae</taxon>
        <taxon>Fusarium</taxon>
        <taxon>Fusarium solani species complex</taxon>
    </lineage>
</organism>
<dbReference type="EMBL" id="NKCL01001069">
    <property type="protein sequence ID" value="RSL44232.1"/>
    <property type="molecule type" value="Genomic_DNA"/>
</dbReference>